<evidence type="ECO:0000259" key="5">
    <source>
        <dbReference type="PROSITE" id="PS51352"/>
    </source>
</evidence>
<dbReference type="InterPro" id="IPR017937">
    <property type="entry name" value="Thioredoxin_CS"/>
</dbReference>
<dbReference type="PANTHER" id="PTHR42852:SF6">
    <property type="entry name" value="THIOL:DISULFIDE INTERCHANGE PROTEIN DSBE"/>
    <property type="match status" value="1"/>
</dbReference>
<feature type="domain" description="Thioredoxin" evidence="5">
    <location>
        <begin position="247"/>
        <end position="383"/>
    </location>
</feature>
<dbReference type="PROSITE" id="PS51352">
    <property type="entry name" value="THIOREDOXIN_2"/>
    <property type="match status" value="1"/>
</dbReference>
<dbReference type="EMBL" id="JACWMW010000003">
    <property type="protein sequence ID" value="MBD1386607.1"/>
    <property type="molecule type" value="Genomic_DNA"/>
</dbReference>
<evidence type="ECO:0000256" key="4">
    <source>
        <dbReference type="ARBA" id="ARBA00023284"/>
    </source>
</evidence>
<dbReference type="InterPro" id="IPR012336">
    <property type="entry name" value="Thioredoxin-like_fold"/>
</dbReference>
<dbReference type="PANTHER" id="PTHR42852">
    <property type="entry name" value="THIOL:DISULFIDE INTERCHANGE PROTEIN DSBE"/>
    <property type="match status" value="1"/>
</dbReference>
<proteinExistence type="predicted"/>
<dbReference type="CDD" id="cd02966">
    <property type="entry name" value="TlpA_like_family"/>
    <property type="match status" value="1"/>
</dbReference>
<organism evidence="6 7">
    <name type="scientific">Mucilaginibacter rigui</name>
    <dbReference type="NCBI Taxonomy" id="534635"/>
    <lineage>
        <taxon>Bacteria</taxon>
        <taxon>Pseudomonadati</taxon>
        <taxon>Bacteroidota</taxon>
        <taxon>Sphingobacteriia</taxon>
        <taxon>Sphingobacteriales</taxon>
        <taxon>Sphingobacteriaceae</taxon>
        <taxon>Mucilaginibacter</taxon>
    </lineage>
</organism>
<dbReference type="SUPFAM" id="SSF52833">
    <property type="entry name" value="Thioredoxin-like"/>
    <property type="match status" value="1"/>
</dbReference>
<keyword evidence="2" id="KW-0201">Cytochrome c-type biogenesis</keyword>
<dbReference type="RefSeq" id="WP_191176448.1">
    <property type="nucleotide sequence ID" value="NZ_JACWMW010000003.1"/>
</dbReference>
<sequence length="383" mass="44291">MKYYLHIFLFLAVCFIFSCKRKSSILISGAVDSLDATMVRVTNTDFTITYDSTFVINNSFKINIELPENGFYKLDFSSKTPYKKYPWSHSCLFYADSKASYSFKASGPSEILQNRYNFSSNSDTQNKLNEFYKLVSLKSDTIWHQKMYYLNLSDRALAKGSDSLYRKYLDTVSRIQDYLKKAYLTSIHQYIPENKNTLITPYLISSVPDLFERYNFYKKVLDDLSPAVKQTKYYDEANGLLLAIKNLYIGAHSPPLYGQNGNEFEVNYAGKKVILIDFWASYCAPCRQQIPDMKKLYDQYENKGFDIISVSIDEDPLKWGRASKQDSIPWHNIAELTDQSNSKNIKNFVVKSIPANYVLNNKGELIGRNVELDSLEKILKKIE</sequence>
<name>A0ABR7X7P7_9SPHI</name>
<evidence type="ECO:0000313" key="7">
    <source>
        <dbReference type="Proteomes" id="UP000618754"/>
    </source>
</evidence>
<dbReference type="PROSITE" id="PS51257">
    <property type="entry name" value="PROKAR_LIPOPROTEIN"/>
    <property type="match status" value="1"/>
</dbReference>
<gene>
    <name evidence="6" type="ORF">IDJ75_15075</name>
</gene>
<protein>
    <submittedName>
        <fullName evidence="6">TlpA family protein disulfide reductase</fullName>
    </submittedName>
</protein>
<dbReference type="Pfam" id="PF13905">
    <property type="entry name" value="Thioredoxin_8"/>
    <property type="match status" value="1"/>
</dbReference>
<evidence type="ECO:0000256" key="2">
    <source>
        <dbReference type="ARBA" id="ARBA00022748"/>
    </source>
</evidence>
<keyword evidence="7" id="KW-1185">Reference proteome</keyword>
<keyword evidence="3" id="KW-1015">Disulfide bond</keyword>
<comment type="caution">
    <text evidence="6">The sequence shown here is derived from an EMBL/GenBank/DDBJ whole genome shotgun (WGS) entry which is preliminary data.</text>
</comment>
<keyword evidence="4" id="KW-0676">Redox-active center</keyword>
<evidence type="ECO:0000313" key="6">
    <source>
        <dbReference type="EMBL" id="MBD1386607.1"/>
    </source>
</evidence>
<reference evidence="6 7" key="1">
    <citation type="submission" date="2020-09" db="EMBL/GenBank/DDBJ databases">
        <title>Novel species of Mucilaginibacter isolated from a glacier on the Tibetan Plateau.</title>
        <authorList>
            <person name="Liu Q."/>
            <person name="Xin Y.-H."/>
        </authorList>
    </citation>
    <scope>NUCLEOTIDE SEQUENCE [LARGE SCALE GENOMIC DNA]</scope>
    <source>
        <strain evidence="6 7">CGMCC 1.13878</strain>
    </source>
</reference>
<dbReference type="PROSITE" id="PS00194">
    <property type="entry name" value="THIOREDOXIN_1"/>
    <property type="match status" value="1"/>
</dbReference>
<dbReference type="Gene3D" id="3.40.30.10">
    <property type="entry name" value="Glutaredoxin"/>
    <property type="match status" value="1"/>
</dbReference>
<dbReference type="InterPro" id="IPR013766">
    <property type="entry name" value="Thioredoxin_domain"/>
</dbReference>
<comment type="subcellular location">
    <subcellularLocation>
        <location evidence="1">Cell envelope</location>
    </subcellularLocation>
</comment>
<dbReference type="InterPro" id="IPR050553">
    <property type="entry name" value="Thioredoxin_ResA/DsbE_sf"/>
</dbReference>
<evidence type="ECO:0000256" key="3">
    <source>
        <dbReference type="ARBA" id="ARBA00023157"/>
    </source>
</evidence>
<dbReference type="InterPro" id="IPR036249">
    <property type="entry name" value="Thioredoxin-like_sf"/>
</dbReference>
<evidence type="ECO:0000256" key="1">
    <source>
        <dbReference type="ARBA" id="ARBA00004196"/>
    </source>
</evidence>
<accession>A0ABR7X7P7</accession>
<dbReference type="Proteomes" id="UP000618754">
    <property type="component" value="Unassembled WGS sequence"/>
</dbReference>